<dbReference type="AlphaFoldDB" id="A0A928TSC6"/>
<proteinExistence type="predicted"/>
<dbReference type="Proteomes" id="UP000710385">
    <property type="component" value="Unassembled WGS sequence"/>
</dbReference>
<organism evidence="2 3">
    <name type="scientific">candidate division WWE3 bacterium</name>
    <dbReference type="NCBI Taxonomy" id="2053526"/>
    <lineage>
        <taxon>Bacteria</taxon>
        <taxon>Katanobacteria</taxon>
    </lineage>
</organism>
<keyword evidence="1" id="KW-0472">Membrane</keyword>
<name>A0A928TSC6_UNCKA</name>
<gene>
    <name evidence="2" type="ORF">HS096_03645</name>
</gene>
<dbReference type="EMBL" id="JABTTY010000001">
    <property type="protein sequence ID" value="MBE7525452.1"/>
    <property type="molecule type" value="Genomic_DNA"/>
</dbReference>
<feature type="transmembrane region" description="Helical" evidence="1">
    <location>
        <begin position="30"/>
        <end position="50"/>
    </location>
</feature>
<dbReference type="Pfam" id="PF04020">
    <property type="entry name" value="Phage_holin_4_2"/>
    <property type="match status" value="1"/>
</dbReference>
<accession>A0A928TSC6</accession>
<evidence type="ECO:0000256" key="1">
    <source>
        <dbReference type="SAM" id="Phobius"/>
    </source>
</evidence>
<reference evidence="2" key="1">
    <citation type="submission" date="2020-05" db="EMBL/GenBank/DDBJ databases">
        <title>High-Quality Genomes of Partial-Nitritation/Anammox System by Hierarchical Clustering Based Hybrid Assembly.</title>
        <authorList>
            <person name="Liu L."/>
            <person name="Wang Y."/>
            <person name="Che Y."/>
            <person name="Chen Y."/>
            <person name="Xia Y."/>
            <person name="Luo R."/>
            <person name="Cheng S.H."/>
            <person name="Zheng C."/>
            <person name="Zhang T."/>
        </authorList>
    </citation>
    <scope>NUCLEOTIDE SEQUENCE</scope>
    <source>
        <strain evidence="2">H1_PAT1</strain>
    </source>
</reference>
<comment type="caution">
    <text evidence="2">The sequence shown here is derived from an EMBL/GenBank/DDBJ whole genome shotgun (WGS) entry which is preliminary data.</text>
</comment>
<feature type="transmembrane region" description="Helical" evidence="1">
    <location>
        <begin position="89"/>
        <end position="110"/>
    </location>
</feature>
<keyword evidence="1" id="KW-0812">Transmembrane</keyword>
<evidence type="ECO:0000313" key="2">
    <source>
        <dbReference type="EMBL" id="MBE7525452.1"/>
    </source>
</evidence>
<dbReference type="PANTHER" id="PTHR37309:SF1">
    <property type="entry name" value="SLR0284 PROTEIN"/>
    <property type="match status" value="1"/>
</dbReference>
<keyword evidence="1" id="KW-1133">Transmembrane helix</keyword>
<feature type="transmembrane region" description="Helical" evidence="1">
    <location>
        <begin position="7"/>
        <end position="24"/>
    </location>
</feature>
<feature type="transmembrane region" description="Helical" evidence="1">
    <location>
        <begin position="57"/>
        <end position="77"/>
    </location>
</feature>
<sequence length="114" mass="12423">MRLFVRWAINALAIFLVPMIVPGVEIANFYTAVIVALIIGLINTFIRPVLLLFTLPINILTLGLFTLVVNALLFWLASTIVKGFTVTGFTAAFLGALTFWLIAWVGNAVAGTKK</sequence>
<protein>
    <submittedName>
        <fullName evidence="2">Phage holin family protein</fullName>
    </submittedName>
</protein>
<dbReference type="PANTHER" id="PTHR37309">
    <property type="entry name" value="SLR0284 PROTEIN"/>
    <property type="match status" value="1"/>
</dbReference>
<dbReference type="InterPro" id="IPR007165">
    <property type="entry name" value="Phage_holin_4_2"/>
</dbReference>
<evidence type="ECO:0000313" key="3">
    <source>
        <dbReference type="Proteomes" id="UP000710385"/>
    </source>
</evidence>